<dbReference type="Proteomes" id="UP000288843">
    <property type="component" value="Unassembled WGS sequence"/>
</dbReference>
<gene>
    <name evidence="3" type="ORF">DN603_08995</name>
</gene>
<feature type="transmembrane region" description="Helical" evidence="1">
    <location>
        <begin position="123"/>
        <end position="145"/>
    </location>
</feature>
<reference evidence="3 4" key="1">
    <citation type="submission" date="2018-06" db="EMBL/GenBank/DDBJ databases">
        <title>Carbapenemase-producing Enterobacteriaceae present in wastewater treatment plant effluent and nearby surface waters in the US.</title>
        <authorList>
            <person name="Mathys D.A."/>
            <person name="Mollenkopf D.F."/>
            <person name="Feicht S.M."/>
            <person name="Adams R.J."/>
            <person name="Albers A.L."/>
            <person name="Stuever D.M."/>
            <person name="Daniels J.B."/>
            <person name="Wittum T.E."/>
        </authorList>
    </citation>
    <scope>NUCLEOTIDE SEQUENCE [LARGE SCALE GENOMIC DNA]</scope>
    <source>
        <strain evidence="3 4">GEO_47_Down_B</strain>
    </source>
</reference>
<keyword evidence="2" id="KW-0732">Signal</keyword>
<evidence type="ECO:0000256" key="2">
    <source>
        <dbReference type="SAM" id="SignalP"/>
    </source>
</evidence>
<comment type="caution">
    <text evidence="3">The sequence shown here is derived from an EMBL/GenBank/DDBJ whole genome shotgun (WGS) entry which is preliminary data.</text>
</comment>
<dbReference type="AlphaFoldDB" id="A0A443VQ48"/>
<evidence type="ECO:0000256" key="1">
    <source>
        <dbReference type="SAM" id="Phobius"/>
    </source>
</evidence>
<protein>
    <recommendedName>
        <fullName evidence="5">MotA/TolQ/ExbB proton channel domain-containing protein</fullName>
    </recommendedName>
</protein>
<feature type="chain" id="PRO_5019450328" description="MotA/TolQ/ExbB proton channel domain-containing protein" evidence="2">
    <location>
        <begin position="25"/>
        <end position="192"/>
    </location>
</feature>
<keyword evidence="1" id="KW-0472">Membrane</keyword>
<dbReference type="EMBL" id="QKOX01000007">
    <property type="protein sequence ID" value="RWT23784.1"/>
    <property type="molecule type" value="Genomic_DNA"/>
</dbReference>
<name>A0A443VQ48_RAOPL</name>
<proteinExistence type="predicted"/>
<feature type="signal peptide" evidence="2">
    <location>
        <begin position="1"/>
        <end position="24"/>
    </location>
</feature>
<evidence type="ECO:0008006" key="5">
    <source>
        <dbReference type="Google" id="ProtNLM"/>
    </source>
</evidence>
<keyword evidence="1" id="KW-1133">Transmembrane helix</keyword>
<accession>A0A443VQ48</accession>
<dbReference type="RefSeq" id="WP_094898228.1">
    <property type="nucleotide sequence ID" value="NZ_BIIS01000014.1"/>
</dbReference>
<evidence type="ECO:0000313" key="3">
    <source>
        <dbReference type="EMBL" id="RWT23784.1"/>
    </source>
</evidence>
<evidence type="ECO:0000313" key="4">
    <source>
        <dbReference type="Proteomes" id="UP000288843"/>
    </source>
</evidence>
<sequence>MFSLKTYWSAHAIFLLFFSAAVLAGEPSVQGQHLCGENYRLIFSSIILFIVIFGTLISILVIRNSLPQEWSLADALSEDVTLSAVSEVKETKNGIDSVTKTPLYDAAGKPVLETVMKASSSRLIALIGMLVILFMFVGFGSLILLDYGMTGEISSPESVGEIIKFLSAGMTLFAPYLVNKFSSLFQSLSSNK</sequence>
<organism evidence="3 4">
    <name type="scientific">Raoultella planticola</name>
    <name type="common">Klebsiella planticola</name>
    <dbReference type="NCBI Taxonomy" id="575"/>
    <lineage>
        <taxon>Bacteria</taxon>
        <taxon>Pseudomonadati</taxon>
        <taxon>Pseudomonadota</taxon>
        <taxon>Gammaproteobacteria</taxon>
        <taxon>Enterobacterales</taxon>
        <taxon>Enterobacteriaceae</taxon>
        <taxon>Klebsiella/Raoultella group</taxon>
        <taxon>Raoultella</taxon>
    </lineage>
</organism>
<keyword evidence="1" id="KW-0812">Transmembrane</keyword>
<feature type="transmembrane region" description="Helical" evidence="1">
    <location>
        <begin position="41"/>
        <end position="62"/>
    </location>
</feature>